<dbReference type="RefSeq" id="XP_020050534.1">
    <property type="nucleotide sequence ID" value="XM_020191264.1"/>
</dbReference>
<accession>A0A1D2VRN0</accession>
<evidence type="ECO:0000256" key="2">
    <source>
        <dbReference type="ARBA" id="ARBA00022630"/>
    </source>
</evidence>
<dbReference type="PRINTS" id="PR00411">
    <property type="entry name" value="PNDRDTASEI"/>
</dbReference>
<dbReference type="Proteomes" id="UP000095038">
    <property type="component" value="Unassembled WGS sequence"/>
</dbReference>
<dbReference type="GO" id="GO:0005737">
    <property type="term" value="C:cytoplasm"/>
    <property type="evidence" value="ECO:0007669"/>
    <property type="project" value="TreeGrafter"/>
</dbReference>
<evidence type="ECO:0000259" key="5">
    <source>
        <dbReference type="Pfam" id="PF07992"/>
    </source>
</evidence>
<dbReference type="FunCoup" id="A0A1D2VRN0">
    <property type="interactions" value="419"/>
</dbReference>
<dbReference type="PRINTS" id="PR00368">
    <property type="entry name" value="FADPNR"/>
</dbReference>
<dbReference type="SUPFAM" id="SSF51905">
    <property type="entry name" value="FAD/NAD(P)-binding domain"/>
    <property type="match status" value="1"/>
</dbReference>
<dbReference type="Gene3D" id="3.50.50.100">
    <property type="match status" value="1"/>
</dbReference>
<keyword evidence="4" id="KW-0560">Oxidoreductase</keyword>
<evidence type="ECO:0000256" key="1">
    <source>
        <dbReference type="ARBA" id="ARBA00006442"/>
    </source>
</evidence>
<dbReference type="Pfam" id="PF07992">
    <property type="entry name" value="Pyr_redox_2"/>
    <property type="match status" value="1"/>
</dbReference>
<evidence type="ECO:0000256" key="3">
    <source>
        <dbReference type="ARBA" id="ARBA00022827"/>
    </source>
</evidence>
<sequence length="408" mass="45441">MSATVISKNILLVGNSFGGYSTLKSLVINLTNTSKTYLNPTNSQLNVNITLLEPRDGLVNILGIPLSIIDPKYAATTYFNFDQNTTNLPINSKDSLSLSNHVQVKINHVKEFCRFLHPDHAITDKDQVLNFDYCVLATGRKRDWPFDPKGLTKNEFIKEMEESLKQIEDAKSIVVVGGGALGVEVAGEIKQHYPDKSVKLIHPHATILKEPKLPKEFTETSTKLLQDKIGKENTLLNTRVLFEEKKKGEESITVVTNNPQNKLKCDLVLWCIHHSNNIKFLDYKDSKFADSINEKNELKINADCSVKGFENKIFATGDITDLDVIKSAGGAVFCGNIIGENITKLILAPSEILNQVAVWGPGMAITFGNNTTISYQRDTQKTEVNNPEILEFYKTYCNSYLAANLGLQ</sequence>
<protein>
    <recommendedName>
        <fullName evidence="5">FAD/NAD(P)-binding domain-containing protein</fullName>
    </recommendedName>
</protein>
<dbReference type="OrthoDB" id="202203at2759"/>
<comment type="similarity">
    <text evidence="1">Belongs to the FAD-dependent oxidoreductase family.</text>
</comment>
<dbReference type="InParanoid" id="A0A1D2VRN0"/>
<dbReference type="AlphaFoldDB" id="A0A1D2VRN0"/>
<gene>
    <name evidence="6" type="ORF">ASCRUDRAFT_6085</name>
</gene>
<keyword evidence="7" id="KW-1185">Reference proteome</keyword>
<dbReference type="EMBL" id="KV454475">
    <property type="protein sequence ID" value="ODV64227.1"/>
    <property type="molecule type" value="Genomic_DNA"/>
</dbReference>
<dbReference type="PANTHER" id="PTHR43735:SF3">
    <property type="entry name" value="FERROPTOSIS SUPPRESSOR PROTEIN 1"/>
    <property type="match status" value="1"/>
</dbReference>
<reference evidence="7" key="1">
    <citation type="submission" date="2016-05" db="EMBL/GenBank/DDBJ databases">
        <title>Comparative genomics of biotechnologically important yeasts.</title>
        <authorList>
            <consortium name="DOE Joint Genome Institute"/>
            <person name="Riley R."/>
            <person name="Haridas S."/>
            <person name="Wolfe K.H."/>
            <person name="Lopes M.R."/>
            <person name="Hittinger C.T."/>
            <person name="Goker M."/>
            <person name="Salamov A."/>
            <person name="Wisecaver J."/>
            <person name="Long T.M."/>
            <person name="Aerts A.L."/>
            <person name="Barry K."/>
            <person name="Choi C."/>
            <person name="Clum A."/>
            <person name="Coughlan A.Y."/>
            <person name="Deshpande S."/>
            <person name="Douglass A.P."/>
            <person name="Hanson S.J."/>
            <person name="Klenk H.-P."/>
            <person name="Labutti K."/>
            <person name="Lapidus A."/>
            <person name="Lindquist E."/>
            <person name="Lipzen A."/>
            <person name="Meier-Kolthoff J.P."/>
            <person name="Ohm R.A."/>
            <person name="Otillar R.P."/>
            <person name="Pangilinan J."/>
            <person name="Peng Y."/>
            <person name="Rokas A."/>
            <person name="Rosa C.A."/>
            <person name="Scheuner C."/>
            <person name="Sibirny A.A."/>
            <person name="Slot J.C."/>
            <person name="Stielow J.B."/>
            <person name="Sun H."/>
            <person name="Kurtzman C.P."/>
            <person name="Blackwell M."/>
            <person name="Grigoriev I.V."/>
            <person name="Jeffries T.W."/>
        </authorList>
    </citation>
    <scope>NUCLEOTIDE SEQUENCE [LARGE SCALE GENOMIC DNA]</scope>
    <source>
        <strain evidence="7">DSM 1968</strain>
    </source>
</reference>
<dbReference type="STRING" id="1344418.A0A1D2VRN0"/>
<dbReference type="InterPro" id="IPR036188">
    <property type="entry name" value="FAD/NAD-bd_sf"/>
</dbReference>
<name>A0A1D2VRN0_9ASCO</name>
<feature type="domain" description="FAD/NAD(P)-binding" evidence="5">
    <location>
        <begin position="80"/>
        <end position="328"/>
    </location>
</feature>
<evidence type="ECO:0000256" key="4">
    <source>
        <dbReference type="ARBA" id="ARBA00023002"/>
    </source>
</evidence>
<dbReference type="PANTHER" id="PTHR43735">
    <property type="entry name" value="APOPTOSIS-INDUCING FACTOR 1"/>
    <property type="match status" value="1"/>
</dbReference>
<evidence type="ECO:0000313" key="6">
    <source>
        <dbReference type="EMBL" id="ODV64227.1"/>
    </source>
</evidence>
<dbReference type="InterPro" id="IPR023753">
    <property type="entry name" value="FAD/NAD-binding_dom"/>
</dbReference>
<proteinExistence type="inferred from homology"/>
<keyword evidence="2" id="KW-0285">Flavoprotein</keyword>
<dbReference type="GO" id="GO:0050660">
    <property type="term" value="F:flavin adenine dinucleotide binding"/>
    <property type="evidence" value="ECO:0007669"/>
    <property type="project" value="TreeGrafter"/>
</dbReference>
<organism evidence="6 7">
    <name type="scientific">Ascoidea rubescens DSM 1968</name>
    <dbReference type="NCBI Taxonomy" id="1344418"/>
    <lineage>
        <taxon>Eukaryota</taxon>
        <taxon>Fungi</taxon>
        <taxon>Dikarya</taxon>
        <taxon>Ascomycota</taxon>
        <taxon>Saccharomycotina</taxon>
        <taxon>Saccharomycetes</taxon>
        <taxon>Ascoideaceae</taxon>
        <taxon>Ascoidea</taxon>
    </lineage>
</organism>
<dbReference type="GeneID" id="30964900"/>
<keyword evidence="3" id="KW-0274">FAD</keyword>
<dbReference type="GO" id="GO:0004174">
    <property type="term" value="F:electron-transferring-flavoprotein dehydrogenase activity"/>
    <property type="evidence" value="ECO:0007669"/>
    <property type="project" value="TreeGrafter"/>
</dbReference>
<evidence type="ECO:0000313" key="7">
    <source>
        <dbReference type="Proteomes" id="UP000095038"/>
    </source>
</evidence>